<organism evidence="2 3">
    <name type="scientific">Prorocentrum cordatum</name>
    <dbReference type="NCBI Taxonomy" id="2364126"/>
    <lineage>
        <taxon>Eukaryota</taxon>
        <taxon>Sar</taxon>
        <taxon>Alveolata</taxon>
        <taxon>Dinophyceae</taxon>
        <taxon>Prorocentrales</taxon>
        <taxon>Prorocentraceae</taxon>
        <taxon>Prorocentrum</taxon>
    </lineage>
</organism>
<evidence type="ECO:0000256" key="1">
    <source>
        <dbReference type="SAM" id="MobiDB-lite"/>
    </source>
</evidence>
<evidence type="ECO:0000313" key="3">
    <source>
        <dbReference type="Proteomes" id="UP001189429"/>
    </source>
</evidence>
<accession>A0ABN9RU42</accession>
<feature type="compositionally biased region" description="Acidic residues" evidence="1">
    <location>
        <begin position="845"/>
        <end position="863"/>
    </location>
</feature>
<feature type="region of interest" description="Disordered" evidence="1">
    <location>
        <begin position="842"/>
        <end position="907"/>
    </location>
</feature>
<gene>
    <name evidence="2" type="ORF">PCOR1329_LOCUS23633</name>
</gene>
<name>A0ABN9RU42_9DINO</name>
<dbReference type="EMBL" id="CAUYUJ010008031">
    <property type="protein sequence ID" value="CAK0822682.1"/>
    <property type="molecule type" value="Genomic_DNA"/>
</dbReference>
<feature type="compositionally biased region" description="Basic and acidic residues" evidence="1">
    <location>
        <begin position="1634"/>
        <end position="1646"/>
    </location>
</feature>
<feature type="compositionally biased region" description="Acidic residues" evidence="1">
    <location>
        <begin position="1576"/>
        <end position="1586"/>
    </location>
</feature>
<feature type="region of interest" description="Disordered" evidence="1">
    <location>
        <begin position="775"/>
        <end position="804"/>
    </location>
</feature>
<keyword evidence="3" id="KW-1185">Reference proteome</keyword>
<proteinExistence type="predicted"/>
<feature type="non-terminal residue" evidence="2">
    <location>
        <position position="1"/>
    </location>
</feature>
<sequence>AVAGQKENRCALADRVGAHGFWNALAYRSELLKKDGVSDPCLDLGTLANLIKPEAATAFTRLDFPQACAALSSPTRAAGMPPRISGEAIYLHATHGVPCATWHRPTPTKTWAGKIAANMDEGERVYKDIEHLISTDSTMALVSTKGKSALSSALKEQLTMHSHGCQTSVRGGETLDDIKVSLRSMRRATACPTRCRVIAWNGNELCDHRDNRRRVKGARRGDNPLQYDELERQALSMMDDVVDEQAHIAETTGAMLVILVMGDGQSWRHPRGSAGRRIWDALASRILARGQNRINIYQKAGQNPKMLILRGSGLYHKGQHPTGDDWHFLPGGENHTYAATRAKYIMDAATICHELCRPTFDIKAPQSEIIVHDHQTVHYELMLISRDREVDLKEFHLTEQFYENEKWMASEYLAPRRLHTTNLENVSCAALFDWRTAPLSEHESYSVLEILFLLPDPVHDRIRRGQWETYSHASDIRKLHAFLNAGAFLPPKEKWNMRVKTDQKAKDRGYAEGVYALRDTEYLHMNQQQYSHATELRDDGSLVTMVDYKALVDPAPDLEEGNPKWRIAQAIDEAMRQEAPRSAHAQAMVRRAARAEFHSQRQDKIQAEPGEISGGTHIEFLRVKDWQYGELYASGLITDQFDQPIHIAHGFQDIMTPLSQAGLPGERPPLRSMKMDMSMPRVSDLDWQDFPSQKKEEEITRKPEEPAADHVPGSVEPEGPKRSKSVIRRGGRELMLAEAAGDWRERQSGGRRSGWGNIGHAGFDRSFTANSRVRFEFPDGMPNDQQPDPRDGAPEYQPPPSPDEAFVSIRRKYVRASPAAALAQQERQYEKWWREEIMNNLDSESGSEIDEEDGSDRDEEDESMGIAGSCEVSNADDSQEEVKEKSSDGAGHAGTPLIQIDPETKSYDEMQGSPFDIEYFLFEGTLPLPKKQQISAGKFRRLHEESECQLDLEELNLEHEELTYIGFLPNERRRILLATDGFIRENLKAISPPRARYVDELHNNGPVLPRQRAGRTITSDRLSVYADCVADPLLEHLRRLSPNERGRVESYLRARYNTIESASLPGPDHDLAPIYPHLRSRLYASASELGRDEALRLGGLVIHLLRHSTAHVLSSGEWVDVDVLIRTLKHVGYDRAWSRFLHARSMLDSKDIQILGVEMDAAAEGPTSRPMDWDDSFAEIALKGVGATDTADDPNAALGDSDGEQMFMVPAVRPLLVHSVHGDSLRVISPYRRNARHDPNMSDKHGALLLPMDSTDVRQIQCGEVALLLDAAAGLRQYGTVAFTVALSPHAKMIHDLNAVEVTYFATLSPRHVEAHPHWVLPSGQIFTDRIPQRKDIWQIFAVLEAPDDKFMRHVDYDRRLTMLQVAPTPHTGCVDYLEPGQRIVNHVSEDRLNAVSWQGVKETPTWDDDMRLVCHLGHKTLYGMLACGACQEEPPYEALQKQPKRLQPAVDWRHVGMQKVREGKRYKLARRWLRYQEYRGQRPTGYRATCPSWKLWAYLSRYVDLTDKNTDMGILNIFDWDIADPDAREKFEPGAGWDAWSTDNRDDLPTDLWDLWSQIEDELDTHWPPKEDLADYEEEDRDDEDNAPRDQVHTSASVWPSAAAHGKRGRSRSCTMQSQTGDASRAFGGNAMRKSDKSRAPERNAHNPADLLRLGRIRELRFDPPDFCVYDPDSPSQKAKWMSGQVYRVAIELTKDFAWTDINPEIADEDAMRTHLAEVGRYRASLVSGIHLLNARRDMLDLAHRDLHLDREDALPISIDAHKIEARMQYLQQAEARALRHGIRMTPDTFQHAAVERWPQHVHEAAAHALTIWGQHAAETGKGKRARAVAEDRTAPPPLAKARPCRYTDVREPGAGKGDRGKGGRDSWGDRRGDGWDWPLRRGNGWDWYTHHKPMATW</sequence>
<protein>
    <submittedName>
        <fullName evidence="2">Uncharacterized protein</fullName>
    </submittedName>
</protein>
<evidence type="ECO:0000313" key="2">
    <source>
        <dbReference type="EMBL" id="CAK0822682.1"/>
    </source>
</evidence>
<feature type="compositionally biased region" description="Polar residues" evidence="1">
    <location>
        <begin position="1613"/>
        <end position="1623"/>
    </location>
</feature>
<feature type="region of interest" description="Disordered" evidence="1">
    <location>
        <begin position="685"/>
        <end position="763"/>
    </location>
</feature>
<dbReference type="Proteomes" id="UP001189429">
    <property type="component" value="Unassembled WGS sequence"/>
</dbReference>
<feature type="region of interest" description="Disordered" evidence="1">
    <location>
        <begin position="1576"/>
        <end position="1649"/>
    </location>
</feature>
<reference evidence="2" key="1">
    <citation type="submission" date="2023-10" db="EMBL/GenBank/DDBJ databases">
        <authorList>
            <person name="Chen Y."/>
            <person name="Shah S."/>
            <person name="Dougan E. K."/>
            <person name="Thang M."/>
            <person name="Chan C."/>
        </authorList>
    </citation>
    <scope>NUCLEOTIDE SEQUENCE [LARGE SCALE GENOMIC DNA]</scope>
</reference>
<comment type="caution">
    <text evidence="2">The sequence shown here is derived from an EMBL/GenBank/DDBJ whole genome shotgun (WGS) entry which is preliminary data.</text>
</comment>
<feature type="region of interest" description="Disordered" evidence="1">
    <location>
        <begin position="1848"/>
        <end position="1875"/>
    </location>
</feature>
<feature type="compositionally biased region" description="Basic and acidic residues" evidence="1">
    <location>
        <begin position="692"/>
        <end position="708"/>
    </location>
</feature>